<dbReference type="Gene3D" id="3.30.70.3490">
    <property type="match status" value="1"/>
</dbReference>
<comment type="caution">
    <text evidence="8">The sequence shown here is derived from an EMBL/GenBank/DDBJ whole genome shotgun (WGS) entry which is preliminary data.</text>
</comment>
<dbReference type="SMART" id="SM00233">
    <property type="entry name" value="PH"/>
    <property type="match status" value="1"/>
</dbReference>
<feature type="region of interest" description="Disordered" evidence="6">
    <location>
        <begin position="327"/>
        <end position="350"/>
    </location>
</feature>
<evidence type="ECO:0000256" key="1">
    <source>
        <dbReference type="ARBA" id="ARBA00003361"/>
    </source>
</evidence>
<dbReference type="InterPro" id="IPR036052">
    <property type="entry name" value="TrpB-like_PALP_sf"/>
</dbReference>
<evidence type="ECO:0000313" key="9">
    <source>
        <dbReference type="Proteomes" id="UP000827721"/>
    </source>
</evidence>
<dbReference type="Gene3D" id="2.30.29.30">
    <property type="entry name" value="Pleckstrin-homology domain (PH domain)/Phosphotyrosine-binding domain (PTB)"/>
    <property type="match status" value="1"/>
</dbReference>
<dbReference type="EMBL" id="JAFEMO010000005">
    <property type="protein sequence ID" value="KAH7570415.1"/>
    <property type="molecule type" value="Genomic_DNA"/>
</dbReference>
<reference evidence="8 9" key="1">
    <citation type="submission" date="2021-02" db="EMBL/GenBank/DDBJ databases">
        <title>Plant Genome Project.</title>
        <authorList>
            <person name="Zhang R.-G."/>
        </authorList>
    </citation>
    <scope>NUCLEOTIDE SEQUENCE [LARGE SCALE GENOMIC DNA]</scope>
    <source>
        <tissue evidence="8">Leaves</tissue>
    </source>
</reference>
<dbReference type="PANTHER" id="PTHR10972:SF67">
    <property type="entry name" value="OXYSTEROL-BINDING PROTEIN-RELATED PROTEIN 1D"/>
    <property type="match status" value="1"/>
</dbReference>
<dbReference type="Pfam" id="PF01237">
    <property type="entry name" value="Oxysterol_BP"/>
    <property type="match status" value="2"/>
</dbReference>
<sequence>MNPLCCIAPVSIDRDRGNPVVAKSASHYQLGLEANAVKTVKPSFSTQVSSFGTDADKSSTANVVELATEARESKLFSGNGGGMSSSVAGILYKWVNYGKGWRSRWFVLEDGVLSYYKIHGPDKILMSPARDNSVRVIGEDSVRFMRKANWNSHRLGFAARQCKPFVYIVPKEVSSVRASKSDDKRLTVFTGTKTLHLRCISRDDRTLWIEALQAAKDLFPTVLTSSDFSPSEDIVVSTEKLRLRLSQEGVGETVIRDCESIMLTEHSELQNQLNALQRKHLMLLDTLRQLETEKIELEATVVDETKERDSYSGQGNRRYSDFYSVMSEGSATDSDADNESQDGADVETDEDDGIFFDTNDFLSSEALRSASYRSREAGGNACIYDKEFCFSDRLHGVENEIRPVQYPYVKRRDNLPEPKEKEKPVGLWSIIKENIGKDLSGVCLPVYFNEPLSSLQKCFEDLEYSYLVDQALEWGKQVLAPDMLPKHTLCFVLGSMIFLWGLGEDLVLISLSLDSQIMLLLKWSKLGRGPASTAHWGNDLMRILNIAAFAVSGYASTEGRQCKPFNPLLGETYEADYPDKGLRFFSEKSEVSHHPMVVACHCEGRGWKFWADSNLKGKFWGRSIQLDPVGVLTLQFEDGETFQWSKVTTSIYNIILGKIYCDHYGTMRIKGSGNYSCKLKFKEQSIIDRNPHQVHGFVQDNRTGEKVAMLVGKWDEAVYYVLGDPTTKPKGYDPMTEAVLLWERDKSVTKTRYNLTPFAISLNELTSGLSDKLPPTDSRLRPDQRHLENGEYELANAEKLRLEQLQRQARKLQERGWQPRWFRKDEDGCYRYMGGYWEAREKKNWDGIPDIFGQSSGSPSYLVESRQSFSSSRPTNLLISTKTVEADQRSLLFNQHAEKSASSLLARTALAEQSIIITTRENFELHFGWAVSLPAKTAFAAMRKTFHSAASAELFNCPQGVSNVRRNGEELMSKLLDRKWTLMSPDTKIHQISVSATQGKQGGGPFGNISFSNNTRPCLGDDMIVEDQDRCFYVVRDDLLHPLINGNKARKLDGLFPLLEEHLVTDVLMSAISAFLEQMAVHFSHVDDWEEVYLNILCYRILTLLSEGRHGVLLEITSLCIFAAVSCAERGLNSHLLLRGEQPEILTGYNLISTIYGNVTYIPRSLYAHRIEMLTSHAKLVAGSNGYVLWCNEIFGESFTSQTSAASTFVQVNDHRGADDCPRKVVIVNEGAGDALALLGVFRLVQYLSQNHLLGKKKAVKLVVDAGTGTTAVGLGLGATCLGLPWEVTAVMLADTIDGYRQHEKNLIYEFKKLFGFLLTNNRSNEVDGGIVNWVERYQPRRFGNVLEGEIKTCQQIAQLTGILVDPVYTLSAWQMATLLSDKELNGDASVVMLHTGGTLGMFGLAQRYKSDFHLLKDGISHLKQQN</sequence>
<evidence type="ECO:0000256" key="2">
    <source>
        <dbReference type="ARBA" id="ARBA00022448"/>
    </source>
</evidence>
<gene>
    <name evidence="8" type="ORF">JRO89_XS05G0103500</name>
</gene>
<keyword evidence="9" id="KW-1185">Reference proteome</keyword>
<feature type="coiled-coil region" evidence="5">
    <location>
        <begin position="266"/>
        <end position="307"/>
    </location>
</feature>
<name>A0ABQ8I1D9_9ROSI</name>
<dbReference type="Pfam" id="PF15413">
    <property type="entry name" value="PH_11"/>
    <property type="match status" value="1"/>
</dbReference>
<dbReference type="SUPFAM" id="SSF50729">
    <property type="entry name" value="PH domain-like"/>
    <property type="match status" value="1"/>
</dbReference>
<dbReference type="Gene3D" id="3.40.50.1100">
    <property type="match status" value="1"/>
</dbReference>
<evidence type="ECO:0000313" key="8">
    <source>
        <dbReference type="EMBL" id="KAH7570415.1"/>
    </source>
</evidence>
<dbReference type="InterPro" id="IPR001849">
    <property type="entry name" value="PH_domain"/>
</dbReference>
<dbReference type="InterPro" id="IPR011993">
    <property type="entry name" value="PH-like_dom_sf"/>
</dbReference>
<dbReference type="SUPFAM" id="SSF144000">
    <property type="entry name" value="Oxysterol-binding protein-like"/>
    <property type="match status" value="2"/>
</dbReference>
<organism evidence="8 9">
    <name type="scientific">Xanthoceras sorbifolium</name>
    <dbReference type="NCBI Taxonomy" id="99658"/>
    <lineage>
        <taxon>Eukaryota</taxon>
        <taxon>Viridiplantae</taxon>
        <taxon>Streptophyta</taxon>
        <taxon>Embryophyta</taxon>
        <taxon>Tracheophyta</taxon>
        <taxon>Spermatophyta</taxon>
        <taxon>Magnoliopsida</taxon>
        <taxon>eudicotyledons</taxon>
        <taxon>Gunneridae</taxon>
        <taxon>Pentapetalae</taxon>
        <taxon>rosids</taxon>
        <taxon>malvids</taxon>
        <taxon>Sapindales</taxon>
        <taxon>Sapindaceae</taxon>
        <taxon>Xanthoceroideae</taxon>
        <taxon>Xanthoceras</taxon>
    </lineage>
</organism>
<dbReference type="SUPFAM" id="SSF53686">
    <property type="entry name" value="Tryptophan synthase beta subunit-like PLP-dependent enzymes"/>
    <property type="match status" value="1"/>
</dbReference>
<dbReference type="Gene3D" id="2.40.160.120">
    <property type="match status" value="1"/>
</dbReference>
<evidence type="ECO:0000256" key="6">
    <source>
        <dbReference type="SAM" id="MobiDB-lite"/>
    </source>
</evidence>
<dbReference type="PROSITE" id="PS50003">
    <property type="entry name" value="PH_DOMAIN"/>
    <property type="match status" value="1"/>
</dbReference>
<feature type="compositionally biased region" description="Acidic residues" evidence="6">
    <location>
        <begin position="334"/>
        <end position="350"/>
    </location>
</feature>
<proteinExistence type="predicted"/>
<keyword evidence="3" id="KW-0445">Lipid transport</keyword>
<keyword evidence="4" id="KW-0446">Lipid-binding</keyword>
<keyword evidence="2" id="KW-0813">Transport</keyword>
<keyword evidence="5" id="KW-0175">Coiled coil</keyword>
<accession>A0ABQ8I1D9</accession>
<evidence type="ECO:0000256" key="5">
    <source>
        <dbReference type="SAM" id="Coils"/>
    </source>
</evidence>
<dbReference type="Proteomes" id="UP000827721">
    <property type="component" value="Unassembled WGS sequence"/>
</dbReference>
<evidence type="ECO:0000259" key="7">
    <source>
        <dbReference type="PROSITE" id="PS50003"/>
    </source>
</evidence>
<comment type="function">
    <text evidence="1">May be involved in the transport of sterols.</text>
</comment>
<evidence type="ECO:0000256" key="4">
    <source>
        <dbReference type="ARBA" id="ARBA00023121"/>
    </source>
</evidence>
<evidence type="ECO:0000256" key="3">
    <source>
        <dbReference type="ARBA" id="ARBA00023055"/>
    </source>
</evidence>
<protein>
    <recommendedName>
        <fullName evidence="7">PH domain-containing protein</fullName>
    </recommendedName>
</protein>
<feature type="domain" description="PH" evidence="7">
    <location>
        <begin position="84"/>
        <end position="217"/>
    </location>
</feature>
<dbReference type="InterPro" id="IPR000648">
    <property type="entry name" value="Oxysterol-bd"/>
</dbReference>
<dbReference type="InterPro" id="IPR037239">
    <property type="entry name" value="OSBP_sf"/>
</dbReference>
<dbReference type="PANTHER" id="PTHR10972">
    <property type="entry name" value="OXYSTEROL-BINDING PROTEIN-RELATED"/>
    <property type="match status" value="1"/>
</dbReference>